<evidence type="ECO:0000313" key="3">
    <source>
        <dbReference type="EMBL" id="EGD49564.1"/>
    </source>
</evidence>
<dbReference type="InterPro" id="IPR036582">
    <property type="entry name" value="Mao_N_sf"/>
</dbReference>
<dbReference type="InterPro" id="IPR012854">
    <property type="entry name" value="Cu_amine_oxidase-like_N"/>
</dbReference>
<dbReference type="RefSeq" id="WP_004616373.1">
    <property type="nucleotide sequence ID" value="NZ_ACXX02000001.1"/>
</dbReference>
<reference evidence="3" key="2">
    <citation type="submission" date="2011-01" db="EMBL/GenBank/DDBJ databases">
        <title>The Non-contiguous Finished genome of Clostridium papyrosolvens.</title>
        <authorList>
            <person name="Lucas S."/>
            <person name="Copeland A."/>
            <person name="Lapidus A."/>
            <person name="Cheng J.-F."/>
            <person name="Goodwin L."/>
            <person name="Pitluck S."/>
            <person name="Misra M."/>
            <person name="Chertkov O."/>
            <person name="Detter J.C."/>
            <person name="Han C."/>
            <person name="Tapia R."/>
            <person name="Land M."/>
            <person name="Hauser L."/>
            <person name="Kyrpides N."/>
            <person name="Ivanova N."/>
            <person name="Pagani I."/>
            <person name="Mouttaki H."/>
            <person name="He Z."/>
            <person name="Zhou J."/>
            <person name="Hemme C.L."/>
            <person name="Woyke T."/>
        </authorList>
    </citation>
    <scope>NUCLEOTIDE SEQUENCE [LARGE SCALE GENOMIC DNA]</scope>
    <source>
        <strain evidence="3">DSM 2782</strain>
    </source>
</reference>
<feature type="domain" description="Copper amine oxidase-like N-terminal" evidence="2">
    <location>
        <begin position="266"/>
        <end position="368"/>
    </location>
</feature>
<dbReference type="eggNOG" id="COG0103">
    <property type="taxonomic scope" value="Bacteria"/>
</dbReference>
<evidence type="ECO:0000313" key="4">
    <source>
        <dbReference type="Proteomes" id="UP000003860"/>
    </source>
</evidence>
<organism evidence="3 4">
    <name type="scientific">Ruminiclostridium papyrosolvens DSM 2782</name>
    <dbReference type="NCBI Taxonomy" id="588581"/>
    <lineage>
        <taxon>Bacteria</taxon>
        <taxon>Bacillati</taxon>
        <taxon>Bacillota</taxon>
        <taxon>Clostridia</taxon>
        <taxon>Eubacteriales</taxon>
        <taxon>Oscillospiraceae</taxon>
        <taxon>Ruminiclostridium</taxon>
    </lineage>
</organism>
<dbReference type="AlphaFoldDB" id="F1T7W6"/>
<reference evidence="3" key="1">
    <citation type="submission" date="2009-07" db="EMBL/GenBank/DDBJ databases">
        <authorList>
            <consortium name="US DOE Joint Genome Institute (JGI-PGF)"/>
            <person name="Lucas S."/>
            <person name="Copeland A."/>
            <person name="Lapidus A."/>
            <person name="Glavina del Rio T."/>
            <person name="Tice H."/>
            <person name="Bruce D."/>
            <person name="Goodwin L."/>
            <person name="Pitluck S."/>
            <person name="Larimer F."/>
            <person name="Land M.L."/>
            <person name="Mouttaki H."/>
            <person name="He Z."/>
            <person name="Zhou J."/>
            <person name="Hemme C.L."/>
        </authorList>
    </citation>
    <scope>NUCLEOTIDE SEQUENCE</scope>
    <source>
        <strain evidence="3">DSM 2782</strain>
    </source>
</reference>
<dbReference type="OrthoDB" id="1684927at2"/>
<dbReference type="Pfam" id="PF07833">
    <property type="entry name" value="Cu_amine_oxidN1"/>
    <property type="match status" value="1"/>
</dbReference>
<name>F1T7W6_9FIRM</name>
<keyword evidence="4" id="KW-1185">Reference proteome</keyword>
<accession>F1T7W6</accession>
<sequence>MKKKITRKILAIFMVFTMMFSAANITVASAADEQMTLKYTDWFFNEDFTKVNIAGKWYPNYITITREDESIYNTGETNGNLRLSSTWTDYLTTPFLQKKYTVDEYYEREKADMGKFEFGSAAFFYPKKEVIYLNWMPWQDCIYKDHYIQAMKDNGKQEYLNVIGEDKNYNGLSAGIFEDKLSFEDAKAKYNIDRMPVYVFKSFLLKNYQEYYKLTDGEKIEFKNTEDKFASLDDLKKYINEKSKVTVTLQLQSKQMVINQAGISSNVILDTAPVAPKGTTLVPVRAITEAFGSTVEWNGTTQEVLITKDNTTIKLKIGSKTAYVNGKAVEMLEAAQTINGRTMVPLRFVSENMGYSVQWNAESQEIVINNK</sequence>
<keyword evidence="1" id="KW-0732">Signal</keyword>
<dbReference type="STRING" id="588581.Cpap_4000"/>
<gene>
    <name evidence="3" type="ORF">Cpap_4000</name>
</gene>
<evidence type="ECO:0000256" key="1">
    <source>
        <dbReference type="SAM" id="SignalP"/>
    </source>
</evidence>
<dbReference type="Proteomes" id="UP000003860">
    <property type="component" value="Unassembled WGS sequence"/>
</dbReference>
<proteinExistence type="predicted"/>
<comment type="caution">
    <text evidence="3">The sequence shown here is derived from an EMBL/GenBank/DDBJ whole genome shotgun (WGS) entry which is preliminary data.</text>
</comment>
<feature type="chain" id="PRO_5003271123" evidence="1">
    <location>
        <begin position="31"/>
        <end position="371"/>
    </location>
</feature>
<protein>
    <submittedName>
        <fullName evidence="3">Copper amine oxidase-like domain-containing protein</fullName>
    </submittedName>
</protein>
<dbReference type="EMBL" id="ACXX02000001">
    <property type="protein sequence ID" value="EGD49564.1"/>
    <property type="molecule type" value="Genomic_DNA"/>
</dbReference>
<dbReference type="SUPFAM" id="SSF55383">
    <property type="entry name" value="Copper amine oxidase, domain N"/>
    <property type="match status" value="2"/>
</dbReference>
<dbReference type="Gene3D" id="3.30.457.10">
    <property type="entry name" value="Copper amine oxidase-like, N-terminal domain"/>
    <property type="match status" value="1"/>
</dbReference>
<evidence type="ECO:0000259" key="2">
    <source>
        <dbReference type="Pfam" id="PF07833"/>
    </source>
</evidence>
<feature type="signal peptide" evidence="1">
    <location>
        <begin position="1"/>
        <end position="30"/>
    </location>
</feature>